<dbReference type="SUPFAM" id="SSF52833">
    <property type="entry name" value="Thioredoxin-like"/>
    <property type="match status" value="1"/>
</dbReference>
<dbReference type="GO" id="GO:0005737">
    <property type="term" value="C:cytoplasm"/>
    <property type="evidence" value="ECO:0007669"/>
    <property type="project" value="UniProtKB-ARBA"/>
</dbReference>
<dbReference type="InterPro" id="IPR043129">
    <property type="entry name" value="ATPase_NBD"/>
</dbReference>
<comment type="similarity">
    <text evidence="7">Belongs to the PPR family. PCMP-E subfamily.</text>
</comment>
<dbReference type="GO" id="GO:0046540">
    <property type="term" value="C:U4/U6 x U5 tri-snRNP complex"/>
    <property type="evidence" value="ECO:0007669"/>
    <property type="project" value="InterPro"/>
</dbReference>
<dbReference type="GO" id="GO:0046872">
    <property type="term" value="F:metal ion binding"/>
    <property type="evidence" value="ECO:0007669"/>
    <property type="project" value="UniProtKB-KW"/>
</dbReference>
<dbReference type="FunFam" id="3.30.420.40:FF:000151">
    <property type="entry name" value="Actin-related protein 4"/>
    <property type="match status" value="1"/>
</dbReference>
<comment type="caution">
    <text evidence="12">The sequence shown here is derived from an EMBL/GenBank/DDBJ whole genome shotgun (WGS) entry which is preliminary data.</text>
</comment>
<evidence type="ECO:0000256" key="2">
    <source>
        <dbReference type="ARBA" id="ARBA00006801"/>
    </source>
</evidence>
<reference evidence="12" key="2">
    <citation type="submission" date="2023-06" db="EMBL/GenBank/DDBJ databases">
        <authorList>
            <person name="Ma L."/>
            <person name="Liu K.-W."/>
            <person name="Li Z."/>
            <person name="Hsiao Y.-Y."/>
            <person name="Qi Y."/>
            <person name="Fu T."/>
            <person name="Tang G."/>
            <person name="Zhang D."/>
            <person name="Sun W.-H."/>
            <person name="Liu D.-K."/>
            <person name="Li Y."/>
            <person name="Chen G.-Z."/>
            <person name="Liu X.-D."/>
            <person name="Liao X.-Y."/>
            <person name="Jiang Y.-T."/>
            <person name="Yu X."/>
            <person name="Hao Y."/>
            <person name="Huang J."/>
            <person name="Zhao X.-W."/>
            <person name="Ke S."/>
            <person name="Chen Y.-Y."/>
            <person name="Wu W.-L."/>
            <person name="Hsu J.-L."/>
            <person name="Lin Y.-F."/>
            <person name="Huang M.-D."/>
            <person name="Li C.-Y."/>
            <person name="Huang L."/>
            <person name="Wang Z.-W."/>
            <person name="Zhao X."/>
            <person name="Zhong W.-Y."/>
            <person name="Peng D.-H."/>
            <person name="Ahmad S."/>
            <person name="Lan S."/>
            <person name="Zhang J.-S."/>
            <person name="Tsai W.-C."/>
            <person name="Van De Peer Y."/>
            <person name="Liu Z.-J."/>
        </authorList>
    </citation>
    <scope>NUCLEOTIDE SEQUENCE</scope>
    <source>
        <strain evidence="12">SCP</strain>
        <tissue evidence="12">Leaves</tissue>
    </source>
</reference>
<dbReference type="Gene3D" id="1.25.40.10">
    <property type="entry name" value="Tetratricopeptide repeat domain"/>
    <property type="match status" value="3"/>
</dbReference>
<dbReference type="Pfam" id="PF20431">
    <property type="entry name" value="E_motif"/>
    <property type="match status" value="1"/>
</dbReference>
<gene>
    <name evidence="12" type="ORF">QJS04_geneDACA019516</name>
</gene>
<keyword evidence="4" id="KW-0479">Metal-binding</keyword>
<dbReference type="PANTHER" id="PTHR12549">
    <property type="entry name" value="JMJC DOMAIN-CONTAINING HISTONE DEMETHYLATION PROTEIN"/>
    <property type="match status" value="1"/>
</dbReference>
<dbReference type="Pfam" id="PF13041">
    <property type="entry name" value="PPR_2"/>
    <property type="match status" value="2"/>
</dbReference>
<dbReference type="Gene3D" id="3.40.30.10">
    <property type="entry name" value="Glutaredoxin"/>
    <property type="match status" value="1"/>
</dbReference>
<dbReference type="InterPro" id="IPR011990">
    <property type="entry name" value="TPR-like_helical_dom_sf"/>
</dbReference>
<organism evidence="12 13">
    <name type="scientific">Acorus gramineus</name>
    <name type="common">Dwarf sweet flag</name>
    <dbReference type="NCBI Taxonomy" id="55184"/>
    <lineage>
        <taxon>Eukaryota</taxon>
        <taxon>Viridiplantae</taxon>
        <taxon>Streptophyta</taxon>
        <taxon>Embryophyta</taxon>
        <taxon>Tracheophyta</taxon>
        <taxon>Spermatophyta</taxon>
        <taxon>Magnoliopsida</taxon>
        <taxon>Liliopsida</taxon>
        <taxon>Acoraceae</taxon>
        <taxon>Acorus</taxon>
    </lineage>
</organism>
<dbReference type="SMART" id="SM01410">
    <property type="entry name" value="DIM1"/>
    <property type="match status" value="1"/>
</dbReference>
<feature type="repeat" description="PPR" evidence="8">
    <location>
        <begin position="2594"/>
        <end position="2628"/>
    </location>
</feature>
<dbReference type="PROSITE" id="PS51184">
    <property type="entry name" value="JMJC"/>
    <property type="match status" value="1"/>
</dbReference>
<dbReference type="InterPro" id="IPR004123">
    <property type="entry name" value="Dim1"/>
</dbReference>
<dbReference type="InterPro" id="IPR036249">
    <property type="entry name" value="Thioredoxin-like_sf"/>
</dbReference>
<feature type="repeat" description="PPR" evidence="8">
    <location>
        <begin position="2492"/>
        <end position="2527"/>
    </location>
</feature>
<dbReference type="GO" id="GO:0031490">
    <property type="term" value="F:chromatin DNA binding"/>
    <property type="evidence" value="ECO:0007669"/>
    <property type="project" value="TreeGrafter"/>
</dbReference>
<feature type="compositionally biased region" description="Basic and acidic residues" evidence="10">
    <location>
        <begin position="602"/>
        <end position="611"/>
    </location>
</feature>
<comment type="subcellular location">
    <subcellularLocation>
        <location evidence="1">Nucleus</location>
    </subcellularLocation>
</comment>
<evidence type="ECO:0000256" key="3">
    <source>
        <dbReference type="ARBA" id="ARBA00008241"/>
    </source>
</evidence>
<dbReference type="FunFam" id="3.40.30.10:FF:000004">
    <property type="entry name" value="Spliceosomal protein DIB1"/>
    <property type="match status" value="1"/>
</dbReference>
<feature type="domain" description="JmjC" evidence="11">
    <location>
        <begin position="516"/>
        <end position="1014"/>
    </location>
</feature>
<evidence type="ECO:0000256" key="1">
    <source>
        <dbReference type="ARBA" id="ARBA00004123"/>
    </source>
</evidence>
<dbReference type="FunFam" id="1.25.40.10:FF:000470">
    <property type="entry name" value="Pentatricopeptide repeat-containing protein At5g66520"/>
    <property type="match status" value="1"/>
</dbReference>
<evidence type="ECO:0000313" key="13">
    <source>
        <dbReference type="Proteomes" id="UP001179952"/>
    </source>
</evidence>
<name>A0AAV9ACY2_ACOGR</name>
<feature type="compositionally biased region" description="Polar residues" evidence="10">
    <location>
        <begin position="1755"/>
        <end position="1765"/>
    </location>
</feature>
<reference evidence="12" key="1">
    <citation type="journal article" date="2023" name="Nat. Commun.">
        <title>Diploid and tetraploid genomes of Acorus and the evolution of monocots.</title>
        <authorList>
            <person name="Ma L."/>
            <person name="Liu K.W."/>
            <person name="Li Z."/>
            <person name="Hsiao Y.Y."/>
            <person name="Qi Y."/>
            <person name="Fu T."/>
            <person name="Tang G.D."/>
            <person name="Zhang D."/>
            <person name="Sun W.H."/>
            <person name="Liu D.K."/>
            <person name="Li Y."/>
            <person name="Chen G.Z."/>
            <person name="Liu X.D."/>
            <person name="Liao X.Y."/>
            <person name="Jiang Y.T."/>
            <person name="Yu X."/>
            <person name="Hao Y."/>
            <person name="Huang J."/>
            <person name="Zhao X.W."/>
            <person name="Ke S."/>
            <person name="Chen Y.Y."/>
            <person name="Wu W.L."/>
            <person name="Hsu J.L."/>
            <person name="Lin Y.F."/>
            <person name="Huang M.D."/>
            <person name="Li C.Y."/>
            <person name="Huang L."/>
            <person name="Wang Z.W."/>
            <person name="Zhao X."/>
            <person name="Zhong W.Y."/>
            <person name="Peng D.H."/>
            <person name="Ahmad S."/>
            <person name="Lan S."/>
            <person name="Zhang J.S."/>
            <person name="Tsai W.C."/>
            <person name="Van de Peer Y."/>
            <person name="Liu Z.J."/>
        </authorList>
    </citation>
    <scope>NUCLEOTIDE SEQUENCE</scope>
    <source>
        <strain evidence="12">SCP</strain>
    </source>
</reference>
<evidence type="ECO:0000256" key="4">
    <source>
        <dbReference type="ARBA" id="ARBA00022723"/>
    </source>
</evidence>
<feature type="region of interest" description="Disordered" evidence="10">
    <location>
        <begin position="1176"/>
        <end position="1197"/>
    </location>
</feature>
<evidence type="ECO:0000256" key="5">
    <source>
        <dbReference type="ARBA" id="ARBA00022737"/>
    </source>
</evidence>
<dbReference type="Pfam" id="PF25515">
    <property type="entry name" value="Arm_PDR"/>
    <property type="match status" value="1"/>
</dbReference>
<evidence type="ECO:0000259" key="11">
    <source>
        <dbReference type="PROSITE" id="PS51184"/>
    </source>
</evidence>
<evidence type="ECO:0000313" key="12">
    <source>
        <dbReference type="EMBL" id="KAK1261993.1"/>
    </source>
</evidence>
<feature type="region of interest" description="Disordered" evidence="10">
    <location>
        <begin position="1713"/>
        <end position="1783"/>
    </location>
</feature>
<keyword evidence="5" id="KW-0677">Repeat</keyword>
<dbReference type="PROSITE" id="PS51375">
    <property type="entry name" value="PPR"/>
    <property type="match status" value="4"/>
</dbReference>
<comment type="similarity">
    <text evidence="3">Belongs to the DIM1 family.</text>
</comment>
<dbReference type="GO" id="GO:0003712">
    <property type="term" value="F:transcription coregulator activity"/>
    <property type="evidence" value="ECO:0007669"/>
    <property type="project" value="TreeGrafter"/>
</dbReference>
<dbReference type="PANTHER" id="PTHR12549:SF11">
    <property type="entry name" value="LYSINE-SPECIFIC DEMETHYLASE JMJ25"/>
    <property type="match status" value="1"/>
</dbReference>
<feature type="compositionally biased region" description="Basic and acidic residues" evidence="10">
    <location>
        <begin position="1774"/>
        <end position="1783"/>
    </location>
</feature>
<feature type="region of interest" description="Disordered" evidence="10">
    <location>
        <begin position="50"/>
        <end position="69"/>
    </location>
</feature>
<dbReference type="CDD" id="cd02954">
    <property type="entry name" value="DIM1"/>
    <property type="match status" value="1"/>
</dbReference>
<dbReference type="InterPro" id="IPR003347">
    <property type="entry name" value="JmjC_dom"/>
</dbReference>
<dbReference type="Gene3D" id="2.60.120.650">
    <property type="entry name" value="Cupin"/>
    <property type="match status" value="5"/>
</dbReference>
<dbReference type="Proteomes" id="UP001179952">
    <property type="component" value="Unassembled WGS sequence"/>
</dbReference>
<feature type="compositionally biased region" description="Polar residues" evidence="10">
    <location>
        <begin position="1540"/>
        <end position="1553"/>
    </location>
</feature>
<dbReference type="Pfam" id="PF00022">
    <property type="entry name" value="Actin"/>
    <property type="match status" value="2"/>
</dbReference>
<dbReference type="Gene3D" id="3.30.420.40">
    <property type="match status" value="2"/>
</dbReference>
<feature type="region of interest" description="Disordered" evidence="10">
    <location>
        <begin position="1535"/>
        <end position="1560"/>
    </location>
</feature>
<protein>
    <recommendedName>
        <fullName evidence="11">JmjC domain-containing protein</fullName>
    </recommendedName>
</protein>
<dbReference type="NCBIfam" id="TIGR00756">
    <property type="entry name" value="PPR"/>
    <property type="match status" value="2"/>
</dbReference>
<dbReference type="Gene3D" id="3.90.640.10">
    <property type="entry name" value="Actin, Chain A, domain 4"/>
    <property type="match status" value="1"/>
</dbReference>
<dbReference type="Pfam" id="PF02373">
    <property type="entry name" value="JmjC"/>
    <property type="match status" value="1"/>
</dbReference>
<dbReference type="Pfam" id="PF01535">
    <property type="entry name" value="PPR"/>
    <property type="match status" value="3"/>
</dbReference>
<feature type="compositionally biased region" description="Basic and acidic residues" evidence="10">
    <location>
        <begin position="631"/>
        <end position="651"/>
    </location>
</feature>
<dbReference type="Pfam" id="PF02966">
    <property type="entry name" value="DIM1"/>
    <property type="match status" value="1"/>
</dbReference>
<keyword evidence="6" id="KW-0539">Nucleus</keyword>
<dbReference type="InterPro" id="IPR046848">
    <property type="entry name" value="E_motif"/>
</dbReference>
<dbReference type="EMBL" id="JAUJYN010000010">
    <property type="protein sequence ID" value="KAK1261993.1"/>
    <property type="molecule type" value="Genomic_DNA"/>
</dbReference>
<dbReference type="InterPro" id="IPR002885">
    <property type="entry name" value="PPR_rpt"/>
</dbReference>
<dbReference type="SMART" id="SM00558">
    <property type="entry name" value="JmjC"/>
    <property type="match status" value="2"/>
</dbReference>
<dbReference type="Pfam" id="PF13355">
    <property type="entry name" value="ARC6-like_IMS"/>
    <property type="match status" value="1"/>
</dbReference>
<dbReference type="GO" id="GO:0006357">
    <property type="term" value="P:regulation of transcription by RNA polymerase II"/>
    <property type="evidence" value="ECO:0007669"/>
    <property type="project" value="TreeGrafter"/>
</dbReference>
<dbReference type="InterPro" id="IPR045109">
    <property type="entry name" value="LSDs-like"/>
</dbReference>
<feature type="compositionally biased region" description="Basic and acidic residues" evidence="10">
    <location>
        <begin position="1180"/>
        <end position="1197"/>
    </location>
</feature>
<evidence type="ECO:0000256" key="10">
    <source>
        <dbReference type="SAM" id="MobiDB-lite"/>
    </source>
</evidence>
<dbReference type="SUPFAM" id="SSF51197">
    <property type="entry name" value="Clavaminate synthase-like"/>
    <property type="match status" value="2"/>
</dbReference>
<dbReference type="InterPro" id="IPR058032">
    <property type="entry name" value="CDP1-like_a_solenoid_1"/>
</dbReference>
<accession>A0AAV9ACY2</accession>
<evidence type="ECO:0000256" key="9">
    <source>
        <dbReference type="RuleBase" id="RU000487"/>
    </source>
</evidence>
<dbReference type="GO" id="GO:0000118">
    <property type="term" value="C:histone deacetylase complex"/>
    <property type="evidence" value="ECO:0007669"/>
    <property type="project" value="TreeGrafter"/>
</dbReference>
<dbReference type="FunFam" id="1.25.40.10:FF:000797">
    <property type="entry name" value="Pentatricopeptide repeat-containing protein chloroplastic"/>
    <property type="match status" value="1"/>
</dbReference>
<feature type="region of interest" description="Disordered" evidence="10">
    <location>
        <begin position="602"/>
        <end position="652"/>
    </location>
</feature>
<dbReference type="SUPFAM" id="SSF53067">
    <property type="entry name" value="Actin-like ATPase domain"/>
    <property type="match status" value="2"/>
</dbReference>
<dbReference type="FunFam" id="2.60.120.650:FF:000033">
    <property type="entry name" value="Transcription factor jumonji (JmjC) domain-containing protein"/>
    <property type="match status" value="1"/>
</dbReference>
<dbReference type="GO" id="GO:0000785">
    <property type="term" value="C:chromatin"/>
    <property type="evidence" value="ECO:0007669"/>
    <property type="project" value="TreeGrafter"/>
</dbReference>
<comment type="similarity">
    <text evidence="9">Belongs to the actin family.</text>
</comment>
<comment type="similarity">
    <text evidence="2">Belongs to the JARID1 histone demethylase family.</text>
</comment>
<evidence type="ECO:0000256" key="6">
    <source>
        <dbReference type="ARBA" id="ARBA00023242"/>
    </source>
</evidence>
<evidence type="ECO:0000256" key="7">
    <source>
        <dbReference type="ARBA" id="ARBA00061659"/>
    </source>
</evidence>
<feature type="repeat" description="PPR" evidence="8">
    <location>
        <begin position="2728"/>
        <end position="2762"/>
    </location>
</feature>
<dbReference type="GO" id="GO:0000398">
    <property type="term" value="P:mRNA splicing, via spliceosome"/>
    <property type="evidence" value="ECO:0007669"/>
    <property type="project" value="InterPro"/>
</dbReference>
<dbReference type="SMART" id="SM00268">
    <property type="entry name" value="ACTIN"/>
    <property type="match status" value="1"/>
</dbReference>
<feature type="repeat" description="PPR" evidence="8">
    <location>
        <begin position="2764"/>
        <end position="2798"/>
    </location>
</feature>
<dbReference type="GO" id="GO:0032454">
    <property type="term" value="F:histone H3K9 demethylase activity"/>
    <property type="evidence" value="ECO:0007669"/>
    <property type="project" value="InterPro"/>
</dbReference>
<dbReference type="InterPro" id="IPR004000">
    <property type="entry name" value="Actin"/>
</dbReference>
<proteinExistence type="inferred from homology"/>
<dbReference type="FunFam" id="1.25.40.10:FF:000422">
    <property type="entry name" value="Pentatricopeptide repeat-containing protein"/>
    <property type="match status" value="1"/>
</dbReference>
<keyword evidence="13" id="KW-1185">Reference proteome</keyword>
<evidence type="ECO:0000256" key="8">
    <source>
        <dbReference type="PROSITE-ProRule" id="PRU00708"/>
    </source>
</evidence>
<sequence>MYGGDEVSAIVLDLGSHMCKAGYAGEDAPKAVFPSVVGLIEQMGPVDVTMSERDSDSASDHKSTVQSFDSDKAKAKRKLYVGSQALGFRRDYMEVISPIRDGTVVDWDIVDNIWNHALRERLLIDPQEHPMLLAEPSSNAPQQRERAAELMFENYKVPALFLAKNACFVVCTLFTNTTECDAFILVVGDLLQLPPYMMAMSFKRLWYHLQLEFKPIYSFKRKEIQPGVFQTIDLDFPNTTESYKLYSQNHTDVRCPFTESSYAHIPMTPYELPDGQTIEIGADRFKVPDVLFNPSLALLAGGTASMQQLKERLEKDLIEESPQAARVKVLASGNTTERRFRYPSLSEKDIEKACPVCCKNCNCKACLRMTRFPMHEEKKIDKDKNIQHSRYIISVLLPFLKQLIQEQTTEKETEAKTRGLSWEPMVMWRALREKKHYMGSSDHLAVKAIDCLSMSEVEIKIHQFFKGYIEGRWYHNGWPQILKLKDWPPDISFEERLPRHGAEFMSALPFQEYTHPRCGLLNLAVKLPGAILKPYLGSKAYIAYGLAEEIGRGDSVTKLHCNMSDAVNVLTHTTEVVLSAEQHAQIERLKIKHREQDQRELGLENVVDKDLSPPATNSAAEFEGMEASGSHTDDDSRLSQVHREQDQREKLFSVPSSLENVVDKKFSSSAMKSLGKFDATKSSHISHADHGLHFTQDPTLDIDLSRSISTGDKQIEGGVDEQKEGDQLSVRGAEFVSAFDVVKSEQSNLKIGNGEGSAFIDSYIKESTSVLDSIKPHADEKTVSIEGNDLVTKTYSRRTKRGSLKGSGKLMTSGSSGELQAEGEAVSFAIQQKTHEELRNICIEVSNLEKKMIDQTLGKRRKSASTIGDIDVKQKIGEQKEGTESVATCNGVKPELETGGALWDIFRREDVPKLQEYLKKHSREFGHIYCCPVEQVAHPIHDQAFYLTVDHKKKLKEEFGIEPWTFEQKLGDAVFIPAGCPHQVRNLKSCMKVAVDFVSPENVNECLRLSEEFRRLPLDHKAKNKLEVKKMAILAVRQALRVLKKNESKYPSLSEDDIEKACPVCCKNCNCKACLRKKVVPTQLLQEQTAEKEEAAKIRGTSLDQVKLQQVDCNIDERIYCNNCNTSIADFHQSCPKCAYDLCLSCCRELRDGCPPGDGGAVVAQYQSRGMDYVHGGEPLTEKKESETMDVHDNASNDRPMLLKEWKTDIDGSIPCPPSGLGGCGSCLLELKCLLTEGWLLELYKKAEAVASRYASENTSDISPQCPCYNLSGQIDLSRVKLRKAACREDSHDNYLYCPSARDVDLDHFQRHWVKGEPVIVSNVLELTSGLSWEPMVMWRALREKKHYRGFSDDLAVDAIDCLDMCVGEINIHQFFTGYTEGRWYHNGWPQILKLKDWPPANFFEERLPRHGAEFISALPFQEYTHPRYGLLNLAVRLPKAVLKPDLGPKTYIAYGLSEELGRGDSVTKLHCDMSDAVNVLTHTAEVVLNANQHANIESLKIKHREQDQRELGLKHVVEKDLSTPASNSAAVFSGMVANGSPTDGDLNSSQVQKEQDQREQLSSVWKNLENVDKKFSPSAMESMAEFDGIGLNISDIDRGLHPTQTPTLEIDHSCSISISAEQFQGGVHEQNEGGQPSINGAEFVSTFNIVNSEQSNLKIGNGEGSAFIDSNIKESTLVLDENKLYASAGILTDEQERQNGFCDLGDSSFSNGKELGKSSEDQDCTDVYGRTKRKSNSEKESAHGNNDQLEIDTNLASQTNNCGDSSEKPMNNLEKKMIDQTPRKRRKYASTIVDIDVKQKIRAQEGGIESVATCNGVKPELETGGALWDIFRREDVPKLQEYLKRHSREFRHIYCCPVEQSCIKVAMDFVSPENVNQCVCLTEEFRRLPLDHKAKEDKLEILGVSEKVEKDEIVKSVMELKNAEIDDGYTTDVIASRQVGEDKTVLEIGRAALQHPDSKLYVHDVLLSMALAECSIAKTTFEKNKVFQGFEALARAQHVLKSRSSLLKLPLLSQAKESLEELAPACALEILSLPLTPDNAERRRGAVAALRELLRQGLEVETVCRVQDWPSFLNHALNKLLAVEIVVLLSWDALAITRRNKKSLESQNQRVVIDFNCFYLAMLAHIALGFSRRQIDLINIAKSICECLIASDGIDLKFEEAFCSFLLGQGDEKVAADRLQHLEIGGHPASRSLQLKDKASQDPSLANFFGGPKRVGIKQCKGAAQTIPNMSQRLPYIVRPLGDCSFENSPSTLNSTLLPGNAVKQLTPCNLQSHLAALGQTGVSNSVASVQLKRNLGLHHRKIGDIWWATRDMLMRLICVSLLGCIVFVASKLPVMFKKQVKRLPDVAITQKLWPFSNLSSLSISSAGAGNVLHKRLMPLDEAEALVRQWQTIKAEALGPNHEIESLSDVLGDSMLHQMATVPHVNQTILITLLDRCRSMTQLKRIHACLVISGLSRHNRFASKIVLFAAVDERGDINYAYKVLRAIPSPNAFTWNALIRGHSSTPQNPNRSFSIFAEMLHSGVSPDHLTFPFLLKSCARLSSARLGEAVHGLASKTGTESDLFVQNSLIHMYASCGDIASARTVFEAIAHPNLVSWNALIDGNAKCGDMAGAREAFDGMPERNVVSWSALINGYVEAGEQAEALATFDAMLVEGPAANDVTLVSALKACAHLSALDRGRAIHRYIESNGLRRTLTLSTSLVDMYAKCGAMAEALSEFRGVPPEQTDVLIWNAMIGGLAMHGMMERALELFEEMRRVHAVSPDEITCLALLSACAHGGLVKEAWSVFKLLEKQGMTPKAEHYACMIDVLARSGRVDEAFGFLNTMPFRPSASTLGALLSGCQRHGRADVGELIGKRLILIDPDHDGRYVGLSNIYAVTNRWGEAENTREAMEKRRVKKAAGYSWVEVDGRLRRFIAHDKADHHRSDEKKFERKKGEMSYLLPHLHSGWAVDQAILAEEERLVVIRFGHDWDETCMQMDEVLASVAETIKNFAVLYLVDITEVPDFNTMYELYDPSTIMFFFRNKHIMIDLGTGNNNKINWAMKDKQEFIDIVETVYRGARKGRGLVIAPKDYSTKYRY</sequence>
<dbReference type="InterPro" id="IPR025344">
    <property type="entry name" value="CDP1-like_IMS"/>
</dbReference>